<dbReference type="EMBL" id="CM042011">
    <property type="protein sequence ID" value="KAI3764206.1"/>
    <property type="molecule type" value="Genomic_DNA"/>
</dbReference>
<evidence type="ECO:0000313" key="2">
    <source>
        <dbReference type="Proteomes" id="UP001055811"/>
    </source>
</evidence>
<accession>A0ACB9EZQ6</accession>
<sequence>MPWRNLVSWNTMIAGCLHNDIVEKACQLFDQMAERDIFTWTQMITCYTRNEELEKARSLFNSMPDKMNPGCSRLLECYDFRLGRNGQTMDARNLFDEQPVKNAVSSNAMIAAYI</sequence>
<protein>
    <submittedName>
        <fullName evidence="1">Uncharacterized protein</fullName>
    </submittedName>
</protein>
<reference evidence="1 2" key="2">
    <citation type="journal article" date="2022" name="Mol. Ecol. Resour.">
        <title>The genomes of chicory, endive, great burdock and yacon provide insights into Asteraceae paleo-polyploidization history and plant inulin production.</title>
        <authorList>
            <person name="Fan W."/>
            <person name="Wang S."/>
            <person name="Wang H."/>
            <person name="Wang A."/>
            <person name="Jiang F."/>
            <person name="Liu H."/>
            <person name="Zhao H."/>
            <person name="Xu D."/>
            <person name="Zhang Y."/>
        </authorList>
    </citation>
    <scope>NUCLEOTIDE SEQUENCE [LARGE SCALE GENOMIC DNA]</scope>
    <source>
        <strain evidence="2">cv. Punajuju</strain>
        <tissue evidence="1">Leaves</tissue>
    </source>
</reference>
<reference evidence="2" key="1">
    <citation type="journal article" date="2022" name="Mol. Ecol. Resour.">
        <title>The genomes of chicory, endive, great burdock and yacon provide insights into Asteraceae palaeo-polyploidization history and plant inulin production.</title>
        <authorList>
            <person name="Fan W."/>
            <person name="Wang S."/>
            <person name="Wang H."/>
            <person name="Wang A."/>
            <person name="Jiang F."/>
            <person name="Liu H."/>
            <person name="Zhao H."/>
            <person name="Xu D."/>
            <person name="Zhang Y."/>
        </authorList>
    </citation>
    <scope>NUCLEOTIDE SEQUENCE [LARGE SCALE GENOMIC DNA]</scope>
    <source>
        <strain evidence="2">cv. Punajuju</strain>
    </source>
</reference>
<organism evidence="1 2">
    <name type="scientific">Cichorium intybus</name>
    <name type="common">Chicory</name>
    <dbReference type="NCBI Taxonomy" id="13427"/>
    <lineage>
        <taxon>Eukaryota</taxon>
        <taxon>Viridiplantae</taxon>
        <taxon>Streptophyta</taxon>
        <taxon>Embryophyta</taxon>
        <taxon>Tracheophyta</taxon>
        <taxon>Spermatophyta</taxon>
        <taxon>Magnoliopsida</taxon>
        <taxon>eudicotyledons</taxon>
        <taxon>Gunneridae</taxon>
        <taxon>Pentapetalae</taxon>
        <taxon>asterids</taxon>
        <taxon>campanulids</taxon>
        <taxon>Asterales</taxon>
        <taxon>Asteraceae</taxon>
        <taxon>Cichorioideae</taxon>
        <taxon>Cichorieae</taxon>
        <taxon>Cichoriinae</taxon>
        <taxon>Cichorium</taxon>
    </lineage>
</organism>
<comment type="caution">
    <text evidence="1">The sequence shown here is derived from an EMBL/GenBank/DDBJ whole genome shotgun (WGS) entry which is preliminary data.</text>
</comment>
<evidence type="ECO:0000313" key="1">
    <source>
        <dbReference type="EMBL" id="KAI3764206.1"/>
    </source>
</evidence>
<proteinExistence type="predicted"/>
<dbReference type="Proteomes" id="UP001055811">
    <property type="component" value="Linkage Group LG03"/>
</dbReference>
<gene>
    <name evidence="1" type="ORF">L2E82_14210</name>
</gene>
<name>A0ACB9EZQ6_CICIN</name>
<keyword evidence="2" id="KW-1185">Reference proteome</keyword>